<protein>
    <submittedName>
        <fullName evidence="3">Hemolysin XhlA family protein</fullName>
    </submittedName>
</protein>
<reference evidence="3 4" key="1">
    <citation type="submission" date="2020-10" db="EMBL/GenBank/DDBJ databases">
        <authorList>
            <person name="Castelo-Branco R."/>
            <person name="Eusebio N."/>
            <person name="Adriana R."/>
            <person name="Vieira A."/>
            <person name="Brugerolle De Fraissinette N."/>
            <person name="Rezende De Castro R."/>
            <person name="Schneider M.P."/>
            <person name="Vasconcelos V."/>
            <person name="Leao P.N."/>
        </authorList>
    </citation>
    <scope>NUCLEOTIDE SEQUENCE [LARGE SCALE GENOMIC DNA]</scope>
    <source>
        <strain evidence="3 4">LEGE 00031</strain>
    </source>
</reference>
<dbReference type="Proteomes" id="UP000658720">
    <property type="component" value="Unassembled WGS sequence"/>
</dbReference>
<keyword evidence="1" id="KW-0175">Coiled coil</keyword>
<feature type="transmembrane region" description="Helical" evidence="2">
    <location>
        <begin position="58"/>
        <end position="78"/>
    </location>
</feature>
<keyword evidence="2" id="KW-0472">Membrane</keyword>
<organism evidence="3 4">
    <name type="scientific">Synechocystis salina LEGE 00031</name>
    <dbReference type="NCBI Taxonomy" id="1828736"/>
    <lineage>
        <taxon>Bacteria</taxon>
        <taxon>Bacillati</taxon>
        <taxon>Cyanobacteriota</taxon>
        <taxon>Cyanophyceae</taxon>
        <taxon>Synechococcales</taxon>
        <taxon>Merismopediaceae</taxon>
        <taxon>Synechocystis</taxon>
    </lineage>
</organism>
<dbReference type="Gene3D" id="1.20.5.170">
    <property type="match status" value="1"/>
</dbReference>
<accession>A0ABR9VW57</accession>
<name>A0ABR9VW57_9SYNC</name>
<evidence type="ECO:0000256" key="1">
    <source>
        <dbReference type="SAM" id="Coils"/>
    </source>
</evidence>
<keyword evidence="2" id="KW-0812">Transmembrane</keyword>
<evidence type="ECO:0000313" key="3">
    <source>
        <dbReference type="EMBL" id="MBE9255583.1"/>
    </source>
</evidence>
<comment type="caution">
    <text evidence="3">The sequence shown here is derived from an EMBL/GenBank/DDBJ whole genome shotgun (WGS) entry which is preliminary data.</text>
</comment>
<proteinExistence type="predicted"/>
<dbReference type="InterPro" id="IPR019715">
    <property type="entry name" value="Haemolysin_XhlA"/>
</dbReference>
<gene>
    <name evidence="3" type="ORF">IQ217_17435</name>
</gene>
<feature type="coiled-coil region" evidence="1">
    <location>
        <begin position="26"/>
        <end position="53"/>
    </location>
</feature>
<dbReference type="RefSeq" id="WP_194021009.1">
    <property type="nucleotide sequence ID" value="NZ_JADEVV010000072.1"/>
</dbReference>
<evidence type="ECO:0000313" key="4">
    <source>
        <dbReference type="Proteomes" id="UP000658720"/>
    </source>
</evidence>
<dbReference type="EMBL" id="JADEVV010000072">
    <property type="protein sequence ID" value="MBE9255583.1"/>
    <property type="molecule type" value="Genomic_DNA"/>
</dbReference>
<keyword evidence="2" id="KW-1133">Transmembrane helix</keyword>
<sequence>MATIETELKDVLSKIDSHLEKIDDRLGRLETGQARAEEKLDSLDKRVEKLDGSQSRQVWTLIGIIGTTVIGVVIRYVLTAFPNP</sequence>
<evidence type="ECO:0000256" key="2">
    <source>
        <dbReference type="SAM" id="Phobius"/>
    </source>
</evidence>
<keyword evidence="4" id="KW-1185">Reference proteome</keyword>
<dbReference type="Pfam" id="PF10779">
    <property type="entry name" value="XhlA"/>
    <property type="match status" value="1"/>
</dbReference>